<name>A0A2X4UW35_9GAMM</name>
<evidence type="ECO:0000313" key="2">
    <source>
        <dbReference type="EMBL" id="SQI39938.1"/>
    </source>
</evidence>
<keyword evidence="1" id="KW-0472">Membrane</keyword>
<organism evidence="2 3">
    <name type="scientific">Leminorella richardii</name>
    <dbReference type="NCBI Taxonomy" id="158841"/>
    <lineage>
        <taxon>Bacteria</taxon>
        <taxon>Pseudomonadati</taxon>
        <taxon>Pseudomonadota</taxon>
        <taxon>Gammaproteobacteria</taxon>
        <taxon>Enterobacterales</taxon>
        <taxon>Budviciaceae</taxon>
        <taxon>Leminorella</taxon>
    </lineage>
</organism>
<evidence type="ECO:0000313" key="3">
    <source>
        <dbReference type="Proteomes" id="UP000249005"/>
    </source>
</evidence>
<feature type="transmembrane region" description="Helical" evidence="1">
    <location>
        <begin position="226"/>
        <end position="246"/>
    </location>
</feature>
<reference evidence="2 3" key="1">
    <citation type="submission" date="2018-06" db="EMBL/GenBank/DDBJ databases">
        <authorList>
            <consortium name="Pathogen Informatics"/>
            <person name="Doyle S."/>
        </authorList>
    </citation>
    <scope>NUCLEOTIDE SEQUENCE [LARGE SCALE GENOMIC DNA]</scope>
    <source>
        <strain evidence="2 3">NCTC12151</strain>
    </source>
</reference>
<keyword evidence="1" id="KW-0812">Transmembrane</keyword>
<feature type="transmembrane region" description="Helical" evidence="1">
    <location>
        <begin position="20"/>
        <end position="38"/>
    </location>
</feature>
<feature type="transmembrane region" description="Helical" evidence="1">
    <location>
        <begin position="122"/>
        <end position="147"/>
    </location>
</feature>
<feature type="transmembrane region" description="Helical" evidence="1">
    <location>
        <begin position="88"/>
        <end position="110"/>
    </location>
</feature>
<evidence type="ECO:0000256" key="1">
    <source>
        <dbReference type="SAM" id="Phobius"/>
    </source>
</evidence>
<dbReference type="RefSeq" id="WP_111740054.1">
    <property type="nucleotide sequence ID" value="NZ_LR698987.1"/>
</dbReference>
<feature type="transmembrane region" description="Helical" evidence="1">
    <location>
        <begin position="194"/>
        <end position="214"/>
    </location>
</feature>
<protein>
    <submittedName>
        <fullName evidence="2">Uncharacterized protein</fullName>
    </submittedName>
</protein>
<accession>A0A2X4UW35</accession>
<gene>
    <name evidence="2" type="primary">yciC</name>
    <name evidence="2" type="ORF">NCTC12151_01479</name>
</gene>
<keyword evidence="1" id="KW-1133">Transmembrane helix</keyword>
<keyword evidence="3" id="KW-1185">Reference proteome</keyword>
<dbReference type="KEGG" id="lri:NCTC12151_01479"/>
<sequence>MPITANSLFRDSLNFIRYQLSSFIMLALLASFIFYLLIQATAPDVTQLHQLIIQSVGSAQLSAEELQTSLKSLSLEQQQEIVRMAVPLFGSIALSVFLSDLILVAGVITLTIQVSQGMRTSALRAIGSSATSLPTLMILTAAAYLLILFGMSIYLLPGIFFAFVLVLSPIVLLESKKGLIYAITTSWTLAFAHVRLVLPMLLFTLSAKFILFAFTVNASSVSPTLAVLLMTAISNMLTAFMFVYLFRLYMQNR</sequence>
<dbReference type="Pfam" id="PF06790">
    <property type="entry name" value="UPF0259"/>
    <property type="match status" value="1"/>
</dbReference>
<proteinExistence type="predicted"/>
<dbReference type="EMBL" id="LS483470">
    <property type="protein sequence ID" value="SQI39938.1"/>
    <property type="molecule type" value="Genomic_DNA"/>
</dbReference>
<feature type="transmembrane region" description="Helical" evidence="1">
    <location>
        <begin position="153"/>
        <end position="173"/>
    </location>
</feature>
<dbReference type="AlphaFoldDB" id="A0A2X4UW35"/>
<dbReference type="OrthoDB" id="6454524at2"/>
<dbReference type="Proteomes" id="UP000249005">
    <property type="component" value="Chromosome 1"/>
</dbReference>